<dbReference type="Proteomes" id="UP001333710">
    <property type="component" value="Chromosome"/>
</dbReference>
<dbReference type="PROSITE" id="PS51257">
    <property type="entry name" value="PROKAR_LIPOPROTEIN"/>
    <property type="match status" value="1"/>
</dbReference>
<proteinExistence type="predicted"/>
<dbReference type="RefSeq" id="WP_338290779.1">
    <property type="nucleotide sequence ID" value="NZ_AP027272.1"/>
</dbReference>
<reference evidence="3" key="1">
    <citation type="submission" date="2023-01" db="EMBL/GenBank/DDBJ databases">
        <title>Complete genome sequence of Planctobacterium marinum strain Dej080120_11.</title>
        <authorList>
            <person name="Ueki S."/>
            <person name="Maruyama F."/>
        </authorList>
    </citation>
    <scope>NUCLEOTIDE SEQUENCE</scope>
    <source>
        <strain evidence="3">Dej080120_11</strain>
    </source>
</reference>
<dbReference type="EMBL" id="AP027272">
    <property type="protein sequence ID" value="BDX04902.1"/>
    <property type="molecule type" value="Genomic_DNA"/>
</dbReference>
<keyword evidence="4" id="KW-1185">Reference proteome</keyword>
<feature type="chain" id="PRO_5041449940" description="Lipoprotein" evidence="2">
    <location>
        <begin position="20"/>
        <end position="145"/>
    </location>
</feature>
<gene>
    <name evidence="3" type="ORF">MACH26_04230</name>
</gene>
<evidence type="ECO:0008006" key="5">
    <source>
        <dbReference type="Google" id="ProtNLM"/>
    </source>
</evidence>
<evidence type="ECO:0000313" key="3">
    <source>
        <dbReference type="EMBL" id="BDX04902.1"/>
    </source>
</evidence>
<sequence>MPHRIGLIIVAIALLSACATGPSRSKNITNESFLTDIKENDAKLFVYIANFKSRPVKIDRQMQGMRSSGGQQGQRQSMSSLRSEMALEQEEQAIEALEYKLQTSGYCRQGYFILGNYNQFGSVEIRGECQESATESDKQLFGNVR</sequence>
<evidence type="ECO:0000256" key="2">
    <source>
        <dbReference type="SAM" id="SignalP"/>
    </source>
</evidence>
<evidence type="ECO:0000256" key="1">
    <source>
        <dbReference type="SAM" id="MobiDB-lite"/>
    </source>
</evidence>
<protein>
    <recommendedName>
        <fullName evidence="5">Lipoprotein</fullName>
    </recommendedName>
</protein>
<organism evidence="3 4">
    <name type="scientific">Planctobacterium marinum</name>
    <dbReference type="NCBI Taxonomy" id="1631968"/>
    <lineage>
        <taxon>Bacteria</taxon>
        <taxon>Pseudomonadati</taxon>
        <taxon>Pseudomonadota</taxon>
        <taxon>Gammaproteobacteria</taxon>
        <taxon>Alteromonadales</taxon>
        <taxon>Alteromonadaceae</taxon>
        <taxon>Planctobacterium</taxon>
    </lineage>
</organism>
<feature type="region of interest" description="Disordered" evidence="1">
    <location>
        <begin position="63"/>
        <end position="83"/>
    </location>
</feature>
<evidence type="ECO:0000313" key="4">
    <source>
        <dbReference type="Proteomes" id="UP001333710"/>
    </source>
</evidence>
<feature type="signal peptide" evidence="2">
    <location>
        <begin position="1"/>
        <end position="19"/>
    </location>
</feature>
<keyword evidence="2" id="KW-0732">Signal</keyword>
<dbReference type="AlphaFoldDB" id="A0AA48HLY2"/>
<dbReference type="KEGG" id="pmaw:MACH26_04230"/>
<name>A0AA48HLY2_9ALTE</name>
<accession>A0AA48HLY2</accession>